<dbReference type="InterPro" id="IPR036942">
    <property type="entry name" value="Beta-barrel_TonB_sf"/>
</dbReference>
<reference evidence="10 11" key="1">
    <citation type="journal article" date="2015" name="Int. J. Syst. Evol. Microbiol.">
        <title>Flavisolibacter ginsenosidimutans sp. nov., with ginsenoside-converting activity isolated from soil used for cultivating ginseng.</title>
        <authorList>
            <person name="Zhao Y."/>
            <person name="Liu Q."/>
            <person name="Kang M.S."/>
            <person name="Jin F."/>
            <person name="Yu H."/>
            <person name="Im W.T."/>
        </authorList>
    </citation>
    <scope>NUCLEOTIDE SEQUENCE [LARGE SCALE GENOMIC DNA]</scope>
    <source>
        <strain evidence="10 11">Gsoil 636</strain>
    </source>
</reference>
<keyword evidence="6 7" id="KW-0998">Cell outer membrane</keyword>
<protein>
    <submittedName>
        <fullName evidence="10">SusC/RagA family TonB-linked outer membrane protein</fullName>
    </submittedName>
</protein>
<dbReference type="Gene3D" id="2.40.170.20">
    <property type="entry name" value="TonB-dependent receptor, beta-barrel domain"/>
    <property type="match status" value="1"/>
</dbReference>
<evidence type="ECO:0000259" key="9">
    <source>
        <dbReference type="Pfam" id="PF07715"/>
    </source>
</evidence>
<dbReference type="KEGG" id="fgg:FSB75_00710"/>
<dbReference type="NCBIfam" id="TIGR04057">
    <property type="entry name" value="SusC_RagA_signa"/>
    <property type="match status" value="1"/>
</dbReference>
<feature type="signal peptide" evidence="8">
    <location>
        <begin position="1"/>
        <end position="23"/>
    </location>
</feature>
<dbReference type="InterPro" id="IPR039426">
    <property type="entry name" value="TonB-dep_rcpt-like"/>
</dbReference>
<comment type="subcellular location">
    <subcellularLocation>
        <location evidence="1 7">Cell outer membrane</location>
        <topology evidence="1 7">Multi-pass membrane protein</topology>
    </subcellularLocation>
</comment>
<evidence type="ECO:0000256" key="2">
    <source>
        <dbReference type="ARBA" id="ARBA00022448"/>
    </source>
</evidence>
<dbReference type="EMBL" id="CP042433">
    <property type="protein sequence ID" value="QEC54477.1"/>
    <property type="molecule type" value="Genomic_DNA"/>
</dbReference>
<evidence type="ECO:0000256" key="5">
    <source>
        <dbReference type="ARBA" id="ARBA00023136"/>
    </source>
</evidence>
<organism evidence="10 11">
    <name type="scientific">Flavisolibacter ginsenosidimutans</name>
    <dbReference type="NCBI Taxonomy" id="661481"/>
    <lineage>
        <taxon>Bacteria</taxon>
        <taxon>Pseudomonadati</taxon>
        <taxon>Bacteroidota</taxon>
        <taxon>Chitinophagia</taxon>
        <taxon>Chitinophagales</taxon>
        <taxon>Chitinophagaceae</taxon>
        <taxon>Flavisolibacter</taxon>
    </lineage>
</organism>
<dbReference type="RefSeq" id="WP_146781443.1">
    <property type="nucleotide sequence ID" value="NZ_BAABIO010000006.1"/>
</dbReference>
<dbReference type="PROSITE" id="PS52016">
    <property type="entry name" value="TONB_DEPENDENT_REC_3"/>
    <property type="match status" value="1"/>
</dbReference>
<dbReference type="InterPro" id="IPR008969">
    <property type="entry name" value="CarboxyPept-like_regulatory"/>
</dbReference>
<keyword evidence="3 7" id="KW-1134">Transmembrane beta strand</keyword>
<evidence type="ECO:0000313" key="10">
    <source>
        <dbReference type="EMBL" id="QEC54477.1"/>
    </source>
</evidence>
<evidence type="ECO:0000256" key="8">
    <source>
        <dbReference type="SAM" id="SignalP"/>
    </source>
</evidence>
<dbReference type="InterPro" id="IPR023997">
    <property type="entry name" value="TonB-dep_OMP_SusC/RagA_CS"/>
</dbReference>
<dbReference type="GO" id="GO:0009279">
    <property type="term" value="C:cell outer membrane"/>
    <property type="evidence" value="ECO:0007669"/>
    <property type="project" value="UniProtKB-SubCell"/>
</dbReference>
<evidence type="ECO:0000256" key="7">
    <source>
        <dbReference type="PROSITE-ProRule" id="PRU01360"/>
    </source>
</evidence>
<sequence length="1128" mass="122602">MKSACLRVGLFLTCFLLTALTWAQTKRVSGTVVSEEDKKPLPGVSIQVKGKSTGTQSNGNGEFSLNAANGDVLVFTYTGFTPQEASVNGSSNFNISLRPDAAKLGEVVVVGYGTQRRKEFAGAATSVNPLTTKFTPSSNVGTALQGAVPGLTVRQTTGAPGATPDIVFRGGTDFDGSGSPLVVLDGVIVPSLYGIDMNDVESIDVLKDAASTAIYGARAANGVVIVTTKKGKKGRTQVQYTIRRTSNYVRSIGDQYLSAADYIRMNRLGIRARYLADSLDGNTANVNADKGQLNGNWGWAFGATFGNPASGLYTTQRVNNANRQYLTNPAWKLLVDANPFNPALTDSILYKEIDAKTREEMVMRNTSTIEHSINLNGANDQGSFALGINALRDDGTIIGSQLKRLSMNFNGGLNVGKDLKINLNTSAYTVNILSPYNDPGTVGLGVSALSANTGGLLQRFVGVAPTVRYSNDTSGAILPGPNDVTLGNPAYWSTLYVNNNNEQRFSGSLNAEYNILPFLKFIATGSGFLRYGNANNFTKAYIQGNGGSINSNRPASFSNYRDIQYTYNGFLQFNKDFNAHRITVMAGGEFTEYKRYTFAGSAQGAPTDLIPWLSADPSPTVINGSLAYSGGASSNFQYWERIASAISRVNYSYRDKYFLTGILRVDGSSRLSSNNFYGVFPGVSAGWNLQNEDFYRKSNVATIISTVKPRISYGVNGNLQSFGNSYYPTAQVYSSAGIYNGLGGTYAPSYINPDLRWERTNSMNFGADLGFLRDRINVSADYFVRNVFDKLASLTISAQTGFTGYTTNVSQLQNRGFELSATAKIIRPMTANGFSLDAGLSFYTVKSYAIKLPANGLPGNRTGFNGLNPLEVWDPAHPGQTKFVRALIEGQRIGTDEVWAPKWAGIYGGTDQIAKDANVYNAFLPYANKKLKQPGDAQWYQVYKNDTIDTRQFVFVGRTTPKGSGNFYLNTGFKGFHLYTAFDYAYGFVVLNNEKLRGLSQVQGSQNGTKDILNTWTPNNPNAALPMFYWANQGRNYATDASGNNPPANMWEKGDYVMLREITLSYELTRNVLSKVMKNKVQGLSLFVTGSNLVYFTGYSGTFPEVGGFDNGRYPLPKRLTIGAQITL</sequence>
<comment type="similarity">
    <text evidence="7">Belongs to the TonB-dependent receptor family.</text>
</comment>
<dbReference type="InterPro" id="IPR023996">
    <property type="entry name" value="TonB-dep_OMP_SusC/RagA"/>
</dbReference>
<dbReference type="SUPFAM" id="SSF56935">
    <property type="entry name" value="Porins"/>
    <property type="match status" value="2"/>
</dbReference>
<keyword evidence="5 7" id="KW-0472">Membrane</keyword>
<feature type="chain" id="PRO_5023018486" evidence="8">
    <location>
        <begin position="24"/>
        <end position="1128"/>
    </location>
</feature>
<dbReference type="AlphaFoldDB" id="A0A5B8UCS7"/>
<dbReference type="OrthoDB" id="9768177at2"/>
<dbReference type="InterPro" id="IPR037066">
    <property type="entry name" value="Plug_dom_sf"/>
</dbReference>
<keyword evidence="2 7" id="KW-0813">Transport</keyword>
<gene>
    <name evidence="10" type="ORF">FSB75_00710</name>
</gene>
<dbReference type="Pfam" id="PF13715">
    <property type="entry name" value="CarbopepD_reg_2"/>
    <property type="match status" value="1"/>
</dbReference>
<dbReference type="InterPro" id="IPR012910">
    <property type="entry name" value="Plug_dom"/>
</dbReference>
<evidence type="ECO:0000256" key="1">
    <source>
        <dbReference type="ARBA" id="ARBA00004571"/>
    </source>
</evidence>
<name>A0A5B8UCS7_9BACT</name>
<dbReference type="Pfam" id="PF07715">
    <property type="entry name" value="Plug"/>
    <property type="match status" value="1"/>
</dbReference>
<dbReference type="Gene3D" id="2.170.130.10">
    <property type="entry name" value="TonB-dependent receptor, plug domain"/>
    <property type="match status" value="1"/>
</dbReference>
<evidence type="ECO:0000256" key="6">
    <source>
        <dbReference type="ARBA" id="ARBA00023237"/>
    </source>
</evidence>
<keyword evidence="8" id="KW-0732">Signal</keyword>
<dbReference type="Gene3D" id="2.60.40.1120">
    <property type="entry name" value="Carboxypeptidase-like, regulatory domain"/>
    <property type="match status" value="1"/>
</dbReference>
<evidence type="ECO:0000256" key="4">
    <source>
        <dbReference type="ARBA" id="ARBA00022692"/>
    </source>
</evidence>
<dbReference type="Proteomes" id="UP000321204">
    <property type="component" value="Chromosome"/>
</dbReference>
<evidence type="ECO:0000313" key="11">
    <source>
        <dbReference type="Proteomes" id="UP000321204"/>
    </source>
</evidence>
<accession>A0A5B8UCS7</accession>
<dbReference type="NCBIfam" id="TIGR04056">
    <property type="entry name" value="OMP_RagA_SusC"/>
    <property type="match status" value="1"/>
</dbReference>
<dbReference type="SUPFAM" id="SSF49464">
    <property type="entry name" value="Carboxypeptidase regulatory domain-like"/>
    <property type="match status" value="1"/>
</dbReference>
<proteinExistence type="inferred from homology"/>
<feature type="domain" description="TonB-dependent receptor plug" evidence="9">
    <location>
        <begin position="119"/>
        <end position="223"/>
    </location>
</feature>
<keyword evidence="11" id="KW-1185">Reference proteome</keyword>
<keyword evidence="4 7" id="KW-0812">Transmembrane</keyword>
<evidence type="ECO:0000256" key="3">
    <source>
        <dbReference type="ARBA" id="ARBA00022452"/>
    </source>
</evidence>